<dbReference type="WBParaSite" id="BTMF_0000231201-mRNA-1">
    <property type="protein sequence ID" value="BTMF_0000231201-mRNA-1"/>
    <property type="gene ID" value="BTMF_0000231201"/>
</dbReference>
<reference evidence="2 3" key="2">
    <citation type="submission" date="2018-11" db="EMBL/GenBank/DDBJ databases">
        <authorList>
            <consortium name="Pathogen Informatics"/>
        </authorList>
    </citation>
    <scope>NUCLEOTIDE SEQUENCE [LARGE SCALE GENOMIC DNA]</scope>
</reference>
<evidence type="ECO:0000313" key="4">
    <source>
        <dbReference type="WBParaSite" id="BTMF_0000231201-mRNA-1"/>
    </source>
</evidence>
<dbReference type="AlphaFoldDB" id="A0A0R3Q7K8"/>
<evidence type="ECO:0000313" key="2">
    <source>
        <dbReference type="EMBL" id="VDO10718.1"/>
    </source>
</evidence>
<feature type="region of interest" description="Disordered" evidence="1">
    <location>
        <begin position="1"/>
        <end position="20"/>
    </location>
</feature>
<gene>
    <name evidence="2" type="ORF">BTMF_LOCUS1638</name>
</gene>
<protein>
    <submittedName>
        <fullName evidence="4">Transposase</fullName>
    </submittedName>
</protein>
<dbReference type="Proteomes" id="UP000280834">
    <property type="component" value="Unassembled WGS sequence"/>
</dbReference>
<sequence length="41" mass="4692">MNKCSKTKENGPQLSHYDSDKQIATLMHLLTQTNKGRRQSC</sequence>
<dbReference type="EMBL" id="UZAG01001208">
    <property type="protein sequence ID" value="VDO10718.1"/>
    <property type="molecule type" value="Genomic_DNA"/>
</dbReference>
<proteinExistence type="predicted"/>
<organism evidence="4">
    <name type="scientific">Brugia timori</name>
    <dbReference type="NCBI Taxonomy" id="42155"/>
    <lineage>
        <taxon>Eukaryota</taxon>
        <taxon>Metazoa</taxon>
        <taxon>Ecdysozoa</taxon>
        <taxon>Nematoda</taxon>
        <taxon>Chromadorea</taxon>
        <taxon>Rhabditida</taxon>
        <taxon>Spirurina</taxon>
        <taxon>Spiruromorpha</taxon>
        <taxon>Filarioidea</taxon>
        <taxon>Onchocercidae</taxon>
        <taxon>Brugia</taxon>
    </lineage>
</organism>
<reference evidence="4" key="1">
    <citation type="submission" date="2017-02" db="UniProtKB">
        <authorList>
            <consortium name="WormBaseParasite"/>
        </authorList>
    </citation>
    <scope>IDENTIFICATION</scope>
</reference>
<name>A0A0R3Q7K8_9BILA</name>
<evidence type="ECO:0000313" key="3">
    <source>
        <dbReference type="Proteomes" id="UP000280834"/>
    </source>
</evidence>
<accession>A0A0R3Q7K8</accession>
<evidence type="ECO:0000256" key="1">
    <source>
        <dbReference type="SAM" id="MobiDB-lite"/>
    </source>
</evidence>
<keyword evidence="3" id="KW-1185">Reference proteome</keyword>